<accession>A0A9P1GYW8</accession>
<sequence length="178" mass="20909">MIYRREAALGILRGLWRSIDKDRRRLLEEMTDADMHRFIAMLPLPGPEPGEETRLLPDCKDHVQALIYVEDMSSVDRVQQLLELQLTHRAVEAAMERTYEFLDHTRRRLYKLFDSRHDKKRQTGPTGLRYVTSTDDLDVISEDDALHEATWGESFAWEIDDTWTVAEADSTRTDDEDW</sequence>
<name>A0A9P1GYW8_9PEZI</name>
<evidence type="ECO:0000313" key="2">
    <source>
        <dbReference type="Proteomes" id="UP000838763"/>
    </source>
</evidence>
<gene>
    <name evidence="1" type="ORF">PPNO1_LOCUS2601</name>
</gene>
<protein>
    <submittedName>
        <fullName evidence="1">Uncharacterized protein</fullName>
    </submittedName>
</protein>
<comment type="caution">
    <text evidence="1">The sequence shown here is derived from an EMBL/GenBank/DDBJ whole genome shotgun (WGS) entry which is preliminary data.</text>
</comment>
<keyword evidence="2" id="KW-1185">Reference proteome</keyword>
<dbReference type="EMBL" id="CALLCH030000006">
    <property type="protein sequence ID" value="CAI4212855.1"/>
    <property type="molecule type" value="Genomic_DNA"/>
</dbReference>
<organism evidence="1 2">
    <name type="scientific">Parascedosporium putredinis</name>
    <dbReference type="NCBI Taxonomy" id="1442378"/>
    <lineage>
        <taxon>Eukaryota</taxon>
        <taxon>Fungi</taxon>
        <taxon>Dikarya</taxon>
        <taxon>Ascomycota</taxon>
        <taxon>Pezizomycotina</taxon>
        <taxon>Sordariomycetes</taxon>
        <taxon>Hypocreomycetidae</taxon>
        <taxon>Microascales</taxon>
        <taxon>Microascaceae</taxon>
        <taxon>Parascedosporium</taxon>
    </lineage>
</organism>
<dbReference type="Proteomes" id="UP000838763">
    <property type="component" value="Unassembled WGS sequence"/>
</dbReference>
<reference evidence="1" key="1">
    <citation type="submission" date="2022-11" db="EMBL/GenBank/DDBJ databases">
        <authorList>
            <person name="Scott C."/>
            <person name="Bruce N."/>
        </authorList>
    </citation>
    <scope>NUCLEOTIDE SEQUENCE</scope>
</reference>
<proteinExistence type="predicted"/>
<dbReference type="AlphaFoldDB" id="A0A9P1GYW8"/>
<evidence type="ECO:0000313" key="1">
    <source>
        <dbReference type="EMBL" id="CAI4212855.1"/>
    </source>
</evidence>